<sequence length="366" mass="41839">MDFATFSDGSRKQWASILAEPKAHEHRALRALISLLDLPLETLLMILEASSPACLIVMGQTCRTFRHHLATRPGIWARARACIGAPAPATLIGHSLAAMEKAWATELFVGALDACAVVPPQWLQQYSEIWNIKERENRLRVKQFLREPPFAALQKTPVTFQEIMRTPTCQKLVHAFRRDLRVVDLASWTLALPFMLRELGLIASCTPSSVPRAFRFHDLDRIICPVCYPFSDAFRLSMDHLPCRESKKRWFAANTVNVESLNSHFFEKHSELLFGHDCGQGLDIIPQIPLYTYCTTCLHASDPSIRYQASRKPFTSRGLIWHERDYHGPVNPGVIYEWFMPQMWGTQKSARNLHTISWYDKYACSV</sequence>
<dbReference type="KEGG" id="scm:SCHCO_02504324"/>
<dbReference type="AlphaFoldDB" id="D8Q7H3"/>
<dbReference type="EMBL" id="GL377307">
    <property type="protein sequence ID" value="EFI96026.1"/>
    <property type="molecule type" value="Genomic_DNA"/>
</dbReference>
<dbReference type="InParanoid" id="D8Q7H3"/>
<dbReference type="HOGENOM" id="CLU_765379_0_0_1"/>
<dbReference type="PROSITE" id="PS50181">
    <property type="entry name" value="FBOX"/>
    <property type="match status" value="1"/>
</dbReference>
<dbReference type="InterPro" id="IPR036047">
    <property type="entry name" value="F-box-like_dom_sf"/>
</dbReference>
<proteinExistence type="predicted"/>
<dbReference type="RefSeq" id="XP_003030929.1">
    <property type="nucleotide sequence ID" value="XM_003030883.1"/>
</dbReference>
<dbReference type="GeneID" id="9587448"/>
<dbReference type="SUPFAM" id="SSF81383">
    <property type="entry name" value="F-box domain"/>
    <property type="match status" value="1"/>
</dbReference>
<dbReference type="VEuPathDB" id="FungiDB:SCHCODRAFT_02504324"/>
<dbReference type="InterPro" id="IPR001810">
    <property type="entry name" value="F-box_dom"/>
</dbReference>
<keyword evidence="3" id="KW-1185">Reference proteome</keyword>
<dbReference type="OrthoDB" id="3023947at2759"/>
<dbReference type="Proteomes" id="UP000007431">
    <property type="component" value="Unassembled WGS sequence"/>
</dbReference>
<accession>D8Q7H3</accession>
<name>D8Q7H3_SCHCM</name>
<feature type="domain" description="F-box" evidence="1">
    <location>
        <begin position="32"/>
        <end position="79"/>
    </location>
</feature>
<evidence type="ECO:0000259" key="1">
    <source>
        <dbReference type="PROSITE" id="PS50181"/>
    </source>
</evidence>
<feature type="non-terminal residue" evidence="2">
    <location>
        <position position="366"/>
    </location>
</feature>
<organism evidence="3">
    <name type="scientific">Schizophyllum commune (strain H4-8 / FGSC 9210)</name>
    <name type="common">Split gill fungus</name>
    <dbReference type="NCBI Taxonomy" id="578458"/>
    <lineage>
        <taxon>Eukaryota</taxon>
        <taxon>Fungi</taxon>
        <taxon>Dikarya</taxon>
        <taxon>Basidiomycota</taxon>
        <taxon>Agaricomycotina</taxon>
        <taxon>Agaricomycetes</taxon>
        <taxon>Agaricomycetidae</taxon>
        <taxon>Agaricales</taxon>
        <taxon>Schizophyllaceae</taxon>
        <taxon>Schizophyllum</taxon>
    </lineage>
</organism>
<evidence type="ECO:0000313" key="2">
    <source>
        <dbReference type="EMBL" id="EFI96026.1"/>
    </source>
</evidence>
<evidence type="ECO:0000313" key="3">
    <source>
        <dbReference type="Proteomes" id="UP000007431"/>
    </source>
</evidence>
<protein>
    <recommendedName>
        <fullName evidence="1">F-box domain-containing protein</fullName>
    </recommendedName>
</protein>
<reference evidence="2 3" key="1">
    <citation type="journal article" date="2010" name="Nat. Biotechnol.">
        <title>Genome sequence of the model mushroom Schizophyllum commune.</title>
        <authorList>
            <person name="Ohm R.A."/>
            <person name="de Jong J.F."/>
            <person name="Lugones L.G."/>
            <person name="Aerts A."/>
            <person name="Kothe E."/>
            <person name="Stajich J.E."/>
            <person name="de Vries R.P."/>
            <person name="Record E."/>
            <person name="Levasseur A."/>
            <person name="Baker S.E."/>
            <person name="Bartholomew K.A."/>
            <person name="Coutinho P.M."/>
            <person name="Erdmann S."/>
            <person name="Fowler T.J."/>
            <person name="Gathman A.C."/>
            <person name="Lombard V."/>
            <person name="Henrissat B."/>
            <person name="Knabe N."/>
            <person name="Kuees U."/>
            <person name="Lilly W.W."/>
            <person name="Lindquist E."/>
            <person name="Lucas S."/>
            <person name="Magnuson J.K."/>
            <person name="Piumi F."/>
            <person name="Raudaskoski M."/>
            <person name="Salamov A."/>
            <person name="Schmutz J."/>
            <person name="Schwarze F.W.M.R."/>
            <person name="vanKuyk P.A."/>
            <person name="Horton J.S."/>
            <person name="Grigoriev I.V."/>
            <person name="Woesten H.A.B."/>
        </authorList>
    </citation>
    <scope>NUCLEOTIDE SEQUENCE [LARGE SCALE GENOMIC DNA]</scope>
    <source>
        <strain evidence="3">H4-8 / FGSC 9210</strain>
    </source>
</reference>
<gene>
    <name evidence="2" type="ORF">SCHCODRAFT_109753</name>
</gene>